<evidence type="ECO:0000256" key="1">
    <source>
        <dbReference type="ARBA" id="ARBA00004651"/>
    </source>
</evidence>
<accession>A0A2N7X7G0</accession>
<keyword evidence="3 6" id="KW-0812">Transmembrane</keyword>
<keyword evidence="5 6" id="KW-0472">Membrane</keyword>
<sequence>MESIGSYAMSAMKRMEGLVRIAGQTAFLAALWFAADFVSRRLGLPVPGSVLGLAALLALLLSGRVAPRWVKAGADWLLADMLLFFVPAAVAVVQYGGLFKSDGWRLALAVVAGTLTVMVAVAVTVDQTARLERRLALRRVRVSRPPVARNAH</sequence>
<evidence type="ECO:0000256" key="3">
    <source>
        <dbReference type="ARBA" id="ARBA00022692"/>
    </source>
</evidence>
<feature type="transmembrane region" description="Helical" evidence="6">
    <location>
        <begin position="104"/>
        <end position="125"/>
    </location>
</feature>
<dbReference type="PANTHER" id="PTHR33931">
    <property type="entry name" value="HOLIN-LIKE PROTEIN CIDA-RELATED"/>
    <property type="match status" value="1"/>
</dbReference>
<dbReference type="Pfam" id="PF03788">
    <property type="entry name" value="LrgA"/>
    <property type="match status" value="1"/>
</dbReference>
<evidence type="ECO:0000256" key="5">
    <source>
        <dbReference type="ARBA" id="ARBA00023136"/>
    </source>
</evidence>
<evidence type="ECO:0000256" key="4">
    <source>
        <dbReference type="ARBA" id="ARBA00022989"/>
    </source>
</evidence>
<feature type="transmembrane region" description="Helical" evidence="6">
    <location>
        <begin position="44"/>
        <end position="65"/>
    </location>
</feature>
<proteinExistence type="predicted"/>
<name>A0A2N7X7G0_9BURK</name>
<reference evidence="7 8" key="1">
    <citation type="submission" date="2018-01" db="EMBL/GenBank/DDBJ databases">
        <title>Whole genome analyses suggest that Burkholderia sensu lato contains two further novel genera in the rhizoxinica-symbiotica group Mycetohabitans gen. nov., and Trinickia gen. nov.: implications for the evolution of diazotrophy and nodulation in the Burkholderiaceae.</title>
        <authorList>
            <person name="Estrada-de los Santos P."/>
            <person name="Palmer M."/>
            <person name="Chavez-Ramirez B."/>
            <person name="Beukes C."/>
            <person name="Steenkamp E.T."/>
            <person name="Hirsch A.M."/>
            <person name="Manyaka P."/>
            <person name="Maluk M."/>
            <person name="Lafos M."/>
            <person name="Crook M."/>
            <person name="Gross E."/>
            <person name="Simon M.F."/>
            <person name="Bueno dos Reis Junior F."/>
            <person name="Poole P.S."/>
            <person name="Venter S.N."/>
            <person name="James E.K."/>
        </authorList>
    </citation>
    <scope>NUCLEOTIDE SEQUENCE [LARGE SCALE GENOMIC DNA]</scope>
    <source>
        <strain evidence="7 8">JPY 581</strain>
    </source>
</reference>
<evidence type="ECO:0000313" key="8">
    <source>
        <dbReference type="Proteomes" id="UP000235777"/>
    </source>
</evidence>
<dbReference type="Proteomes" id="UP000235777">
    <property type="component" value="Unassembled WGS sequence"/>
</dbReference>
<organism evidence="7 8">
    <name type="scientific">Trinickia symbiotica</name>
    <dbReference type="NCBI Taxonomy" id="863227"/>
    <lineage>
        <taxon>Bacteria</taxon>
        <taxon>Pseudomonadati</taxon>
        <taxon>Pseudomonadota</taxon>
        <taxon>Betaproteobacteria</taxon>
        <taxon>Burkholderiales</taxon>
        <taxon>Burkholderiaceae</taxon>
        <taxon>Trinickia</taxon>
    </lineage>
</organism>
<keyword evidence="4 6" id="KW-1133">Transmembrane helix</keyword>
<dbReference type="AlphaFoldDB" id="A0A2N7X7G0"/>
<dbReference type="GO" id="GO:0005886">
    <property type="term" value="C:plasma membrane"/>
    <property type="evidence" value="ECO:0007669"/>
    <property type="project" value="UniProtKB-SubCell"/>
</dbReference>
<evidence type="ECO:0000256" key="6">
    <source>
        <dbReference type="SAM" id="Phobius"/>
    </source>
</evidence>
<protein>
    <submittedName>
        <fullName evidence="7">CidA/LrgA family protein</fullName>
    </submittedName>
</protein>
<keyword evidence="8" id="KW-1185">Reference proteome</keyword>
<comment type="caution">
    <text evidence="7">The sequence shown here is derived from an EMBL/GenBank/DDBJ whole genome shotgun (WGS) entry which is preliminary data.</text>
</comment>
<dbReference type="PANTHER" id="PTHR33931:SF2">
    <property type="entry name" value="HOLIN-LIKE PROTEIN CIDA"/>
    <property type="match status" value="1"/>
</dbReference>
<feature type="transmembrane region" description="Helical" evidence="6">
    <location>
        <begin position="77"/>
        <end position="98"/>
    </location>
</feature>
<dbReference type="EMBL" id="PNYC01000003">
    <property type="protein sequence ID" value="PMS37706.1"/>
    <property type="molecule type" value="Genomic_DNA"/>
</dbReference>
<dbReference type="InterPro" id="IPR005538">
    <property type="entry name" value="LrgA/CidA"/>
</dbReference>
<feature type="transmembrane region" description="Helical" evidence="6">
    <location>
        <begin position="21"/>
        <end position="38"/>
    </location>
</feature>
<comment type="subcellular location">
    <subcellularLocation>
        <location evidence="1">Cell membrane</location>
        <topology evidence="1">Multi-pass membrane protein</topology>
    </subcellularLocation>
</comment>
<keyword evidence="2" id="KW-1003">Cell membrane</keyword>
<evidence type="ECO:0000256" key="2">
    <source>
        <dbReference type="ARBA" id="ARBA00022475"/>
    </source>
</evidence>
<gene>
    <name evidence="7" type="ORF">C0Z20_07060</name>
</gene>
<evidence type="ECO:0000313" key="7">
    <source>
        <dbReference type="EMBL" id="PMS37706.1"/>
    </source>
</evidence>
<dbReference type="STRING" id="863227.GCA_000373005_02668"/>